<dbReference type="OrthoDB" id="1906820at2759"/>
<dbReference type="AlphaFoldDB" id="A0A5N5H1R4"/>
<sequence>MAAKDAIFLVKERQLRAAVFEGDALLVMWRIGYKGRETKKVVHRLARMSLSSENSIIWFEEPPDLIVDLLFEDSFS</sequence>
<dbReference type="EMBL" id="SMOL01000231">
    <property type="protein sequence ID" value="KAB2621816.1"/>
    <property type="molecule type" value="Genomic_DNA"/>
</dbReference>
<proteinExistence type="predicted"/>
<dbReference type="Proteomes" id="UP000327157">
    <property type="component" value="Chromosome 4"/>
</dbReference>
<reference evidence="1 2" key="1">
    <citation type="submission" date="2019-09" db="EMBL/GenBank/DDBJ databases">
        <authorList>
            <person name="Ou C."/>
        </authorList>
    </citation>
    <scope>NUCLEOTIDE SEQUENCE [LARGE SCALE GENOMIC DNA]</scope>
    <source>
        <strain evidence="1">S2</strain>
        <tissue evidence="1">Leaf</tissue>
    </source>
</reference>
<evidence type="ECO:0000313" key="2">
    <source>
        <dbReference type="Proteomes" id="UP000327157"/>
    </source>
</evidence>
<accession>A0A5N5H1R4</accession>
<keyword evidence="2" id="KW-1185">Reference proteome</keyword>
<protein>
    <submittedName>
        <fullName evidence="1">Uncharacterized protein</fullName>
    </submittedName>
</protein>
<reference evidence="1 2" key="3">
    <citation type="submission" date="2019-11" db="EMBL/GenBank/DDBJ databases">
        <title>A de novo genome assembly of a pear dwarfing rootstock.</title>
        <authorList>
            <person name="Wang F."/>
            <person name="Wang J."/>
            <person name="Li S."/>
            <person name="Zhang Y."/>
            <person name="Fang M."/>
            <person name="Ma L."/>
            <person name="Zhao Y."/>
            <person name="Jiang S."/>
        </authorList>
    </citation>
    <scope>NUCLEOTIDE SEQUENCE [LARGE SCALE GENOMIC DNA]</scope>
    <source>
        <strain evidence="1">S2</strain>
        <tissue evidence="1">Leaf</tissue>
    </source>
</reference>
<comment type="caution">
    <text evidence="1">The sequence shown here is derived from an EMBL/GenBank/DDBJ whole genome shotgun (WGS) entry which is preliminary data.</text>
</comment>
<name>A0A5N5H1R4_9ROSA</name>
<gene>
    <name evidence="1" type="ORF">D8674_023998</name>
</gene>
<reference evidence="2" key="2">
    <citation type="submission" date="2019-10" db="EMBL/GenBank/DDBJ databases">
        <title>A de novo genome assembly of a pear dwarfing rootstock.</title>
        <authorList>
            <person name="Wang F."/>
            <person name="Wang J."/>
            <person name="Li S."/>
            <person name="Zhang Y."/>
            <person name="Fang M."/>
            <person name="Ma L."/>
            <person name="Zhao Y."/>
            <person name="Jiang S."/>
        </authorList>
    </citation>
    <scope>NUCLEOTIDE SEQUENCE [LARGE SCALE GENOMIC DNA]</scope>
</reference>
<organism evidence="1 2">
    <name type="scientific">Pyrus ussuriensis x Pyrus communis</name>
    <dbReference type="NCBI Taxonomy" id="2448454"/>
    <lineage>
        <taxon>Eukaryota</taxon>
        <taxon>Viridiplantae</taxon>
        <taxon>Streptophyta</taxon>
        <taxon>Embryophyta</taxon>
        <taxon>Tracheophyta</taxon>
        <taxon>Spermatophyta</taxon>
        <taxon>Magnoliopsida</taxon>
        <taxon>eudicotyledons</taxon>
        <taxon>Gunneridae</taxon>
        <taxon>Pentapetalae</taxon>
        <taxon>rosids</taxon>
        <taxon>fabids</taxon>
        <taxon>Rosales</taxon>
        <taxon>Rosaceae</taxon>
        <taxon>Amygdaloideae</taxon>
        <taxon>Maleae</taxon>
        <taxon>Pyrus</taxon>
    </lineage>
</organism>
<evidence type="ECO:0000313" key="1">
    <source>
        <dbReference type="EMBL" id="KAB2621816.1"/>
    </source>
</evidence>